<dbReference type="Pfam" id="PF01103">
    <property type="entry name" value="Omp85"/>
    <property type="match status" value="1"/>
</dbReference>
<evidence type="ECO:0000256" key="1">
    <source>
        <dbReference type="ARBA" id="ARBA00004370"/>
    </source>
</evidence>
<comment type="subcellular location">
    <subcellularLocation>
        <location evidence="1">Membrane</location>
    </subcellularLocation>
</comment>
<dbReference type="GO" id="GO:0019867">
    <property type="term" value="C:outer membrane"/>
    <property type="evidence" value="ECO:0007669"/>
    <property type="project" value="InterPro"/>
</dbReference>
<sequence>MKQSYLFLILILIYAPVFSQGEEIVEEKQKKVKIAGVPYLNYSRTVGFSYGLLGAAFYKLNANDSISPSSSTTIAGIYSTSESYIGMGIQQFYFAEDRWRTKLAGGIGNGNLQVYQSFYSGGSFIDYSTKVKFIMGEVARRVAPDLYVGLSGGMVNARTEFDLDLPLTDRRPTIDIPINYVGTFIQSDSRNNVNYPNIGHNIQASFKNSGEWLGNETNFNQLELSYDLYKPLMSGKDIFLARYYSISSFGDVPFVGQNTVGGDNIRGYSEGRYRDDQLYSIQAEYRYNFESKFGMVFFGGFATVVPEISEIFEHDLLPGIGTGIRYLLLPKEKINIGLDVAAGKGDWSLSFRISDAFAR</sequence>
<accession>A0A9X2KYB3</accession>
<comment type="caution">
    <text evidence="4">The sequence shown here is derived from an EMBL/GenBank/DDBJ whole genome shotgun (WGS) entry which is preliminary data.</text>
</comment>
<organism evidence="4 5">
    <name type="scientific">Christiangramia oceanisediminis</name>
    <dbReference type="NCBI Taxonomy" id="2920386"/>
    <lineage>
        <taxon>Bacteria</taxon>
        <taxon>Pseudomonadati</taxon>
        <taxon>Bacteroidota</taxon>
        <taxon>Flavobacteriia</taxon>
        <taxon>Flavobacteriales</taxon>
        <taxon>Flavobacteriaceae</taxon>
        <taxon>Christiangramia</taxon>
    </lineage>
</organism>
<protein>
    <submittedName>
        <fullName evidence="4">BamA/TamA family outer membrane protein</fullName>
    </submittedName>
</protein>
<dbReference type="RefSeq" id="WP_241551273.1">
    <property type="nucleotide sequence ID" value="NZ_JANCNS010000002.1"/>
</dbReference>
<reference evidence="4" key="1">
    <citation type="submission" date="2022-07" db="EMBL/GenBank/DDBJ databases">
        <title>Gramela sediminis sp. nov., isolated from deep-sea sediment of the Indian Ocean.</title>
        <authorList>
            <person name="Shi H."/>
        </authorList>
    </citation>
    <scope>NUCLEOTIDE SEQUENCE</scope>
    <source>
        <strain evidence="4">GC03-9</strain>
    </source>
</reference>
<evidence type="ECO:0000256" key="2">
    <source>
        <dbReference type="ARBA" id="ARBA00023136"/>
    </source>
</evidence>
<keyword evidence="5" id="KW-1185">Reference proteome</keyword>
<proteinExistence type="predicted"/>
<evidence type="ECO:0000313" key="5">
    <source>
        <dbReference type="Proteomes" id="UP001155280"/>
    </source>
</evidence>
<dbReference type="Gene3D" id="2.40.160.50">
    <property type="entry name" value="membrane protein fhac: a member of the omp85/tpsb transporter family"/>
    <property type="match status" value="1"/>
</dbReference>
<dbReference type="InterPro" id="IPR000184">
    <property type="entry name" value="Bac_surfAg_D15"/>
</dbReference>
<dbReference type="EMBL" id="JANCNS010000002">
    <property type="protein sequence ID" value="MCP9200487.1"/>
    <property type="molecule type" value="Genomic_DNA"/>
</dbReference>
<name>A0A9X2KYB3_9FLAO</name>
<keyword evidence="2" id="KW-0472">Membrane</keyword>
<feature type="domain" description="Bacterial surface antigen (D15)" evidence="3">
    <location>
        <begin position="186"/>
        <end position="305"/>
    </location>
</feature>
<dbReference type="Proteomes" id="UP001155280">
    <property type="component" value="Unassembled WGS sequence"/>
</dbReference>
<gene>
    <name evidence="4" type="ORF">MKO06_11240</name>
</gene>
<dbReference type="AlphaFoldDB" id="A0A9X2KYB3"/>
<evidence type="ECO:0000259" key="3">
    <source>
        <dbReference type="Pfam" id="PF01103"/>
    </source>
</evidence>
<evidence type="ECO:0000313" key="4">
    <source>
        <dbReference type="EMBL" id="MCP9200487.1"/>
    </source>
</evidence>